<evidence type="ECO:0008006" key="4">
    <source>
        <dbReference type="Google" id="ProtNLM"/>
    </source>
</evidence>
<sequence>MTGATAPTAPGRSWYALVTDPRHRLAVLAIVAVAARALSFGNPMVHVDEQFYFLAASRMWDGALPFVDVWDRKPIGLFLLYAPAAALPLPWGTFAYQAMALGFVVATAMLVARLAVLAGWARGATFAGIAYILWLNPMGGVGGQSPVLYNLSMTAAALLTATASGPHRRWRGLAALALVGLSLQIKYSVVFEGMAFGLWLLWGEWRATRSPLRFVGYGVALVLVAILPTAAAYATYAALGHGEAFVYANFTSILARKPDPFGNAIGHLEGLALMLSPLVAMAFGSRRAGEGGDADVRRLLFLWFAVNLAGILAFGGWYEHYGLPAAAPGAACSAGFLGARHWRGRATPAILGIVALLGLGTVIVNRVKRGGPGQLAALTAAVGQGPGCLYVFSGPSIVYRTTGRCTLTAYIFPPHMEEIRERGAIGVDQIGEVRRIFAQRPAVVVMRRPYPGEQTEIQGVAIDELMRGYRRRTTLPIGNLPVMVYERR</sequence>
<evidence type="ECO:0000313" key="2">
    <source>
        <dbReference type="EMBL" id="MFD1786802.1"/>
    </source>
</evidence>
<dbReference type="EMBL" id="JBHUFC010000002">
    <property type="protein sequence ID" value="MFD1786802.1"/>
    <property type="molecule type" value="Genomic_DNA"/>
</dbReference>
<organism evidence="2 3">
    <name type="scientific">Sphingomonas floccifaciens</name>
    <dbReference type="NCBI Taxonomy" id="1844115"/>
    <lineage>
        <taxon>Bacteria</taxon>
        <taxon>Pseudomonadati</taxon>
        <taxon>Pseudomonadota</taxon>
        <taxon>Alphaproteobacteria</taxon>
        <taxon>Sphingomonadales</taxon>
        <taxon>Sphingomonadaceae</taxon>
        <taxon>Sphingomonas</taxon>
    </lineage>
</organism>
<feature type="transmembrane region" description="Helical" evidence="1">
    <location>
        <begin position="110"/>
        <end position="135"/>
    </location>
</feature>
<reference evidence="3" key="1">
    <citation type="journal article" date="2019" name="Int. J. Syst. Evol. Microbiol.">
        <title>The Global Catalogue of Microorganisms (GCM) 10K type strain sequencing project: providing services to taxonomists for standard genome sequencing and annotation.</title>
        <authorList>
            <consortium name="The Broad Institute Genomics Platform"/>
            <consortium name="The Broad Institute Genome Sequencing Center for Infectious Disease"/>
            <person name="Wu L."/>
            <person name="Ma J."/>
        </authorList>
    </citation>
    <scope>NUCLEOTIDE SEQUENCE [LARGE SCALE GENOMIC DNA]</scope>
    <source>
        <strain evidence="3">Q85</strain>
    </source>
</reference>
<accession>A0ABW4N9Y5</accession>
<evidence type="ECO:0000256" key="1">
    <source>
        <dbReference type="SAM" id="Phobius"/>
    </source>
</evidence>
<dbReference type="Proteomes" id="UP001597283">
    <property type="component" value="Unassembled WGS sequence"/>
</dbReference>
<comment type="caution">
    <text evidence="2">The sequence shown here is derived from an EMBL/GenBank/DDBJ whole genome shotgun (WGS) entry which is preliminary data.</text>
</comment>
<feature type="transmembrane region" description="Helical" evidence="1">
    <location>
        <begin position="214"/>
        <end position="236"/>
    </location>
</feature>
<keyword evidence="3" id="KW-1185">Reference proteome</keyword>
<feature type="transmembrane region" description="Helical" evidence="1">
    <location>
        <begin position="185"/>
        <end position="202"/>
    </location>
</feature>
<evidence type="ECO:0000313" key="3">
    <source>
        <dbReference type="Proteomes" id="UP001597283"/>
    </source>
</evidence>
<keyword evidence="1" id="KW-1133">Transmembrane helix</keyword>
<proteinExistence type="predicted"/>
<keyword evidence="1" id="KW-0812">Transmembrane</keyword>
<keyword evidence="1" id="KW-0472">Membrane</keyword>
<feature type="transmembrane region" description="Helical" evidence="1">
    <location>
        <begin position="346"/>
        <end position="364"/>
    </location>
</feature>
<protein>
    <recommendedName>
        <fullName evidence="4">Glycosyltransferase RgtA/B/C/D-like domain-containing protein</fullName>
    </recommendedName>
</protein>
<dbReference type="RefSeq" id="WP_380939118.1">
    <property type="nucleotide sequence ID" value="NZ_JBHUFC010000002.1"/>
</dbReference>
<feature type="transmembrane region" description="Helical" evidence="1">
    <location>
        <begin position="264"/>
        <end position="284"/>
    </location>
</feature>
<feature type="transmembrane region" description="Helical" evidence="1">
    <location>
        <begin position="296"/>
        <end position="318"/>
    </location>
</feature>
<gene>
    <name evidence="2" type="ORF">ACFSC3_04375</name>
</gene>
<feature type="transmembrane region" description="Helical" evidence="1">
    <location>
        <begin position="25"/>
        <end position="45"/>
    </location>
</feature>
<name>A0ABW4N9Y5_9SPHN</name>